<evidence type="ECO:0000256" key="4">
    <source>
        <dbReference type="ARBA" id="ARBA00023143"/>
    </source>
</evidence>
<dbReference type="AlphaFoldDB" id="A0A1U6J5A1"/>
<dbReference type="PIRSF" id="PIRSF002889">
    <property type="entry name" value="Rod_FlgB"/>
    <property type="match status" value="1"/>
</dbReference>
<proteinExistence type="inferred from homology"/>
<sequence>MELNNDNTFNFIKKGLDVATLREKAISNNLANINTKGYKKFQVVFEENLKNKSTELNLKKTNSKHFTDMDSDNGISVKRDKSTSMRMDGNNVDLDLEKVNQAANTLMYNTLITQANSKLNMTKNVISGGGR</sequence>
<keyword evidence="4 6" id="KW-0975">Bacterial flagellum</keyword>
<keyword evidence="9" id="KW-1185">Reference proteome</keyword>
<dbReference type="PROSITE" id="PS00588">
    <property type="entry name" value="FLAGELLA_BB_ROD"/>
    <property type="match status" value="1"/>
</dbReference>
<dbReference type="NCBIfam" id="NF009266">
    <property type="entry name" value="PRK12623.1"/>
    <property type="match status" value="1"/>
</dbReference>
<keyword evidence="8" id="KW-0282">Flagellum</keyword>
<dbReference type="Proteomes" id="UP000190476">
    <property type="component" value="Chromosome I"/>
</dbReference>
<gene>
    <name evidence="8" type="ORF">CCH01_08710</name>
</gene>
<evidence type="ECO:0000256" key="3">
    <source>
        <dbReference type="ARBA" id="ARBA00014376"/>
    </source>
</evidence>
<dbReference type="InterPro" id="IPR006300">
    <property type="entry name" value="FlgB"/>
</dbReference>
<comment type="similarity">
    <text evidence="2 6">Belongs to the flagella basal body rod proteins family.</text>
</comment>
<dbReference type="RefSeq" id="WP_079481228.1">
    <property type="nucleotide sequence ID" value="NZ_CBML010000006.1"/>
</dbReference>
<reference evidence="9" key="1">
    <citation type="submission" date="2017-03" db="EMBL/GenBank/DDBJ databases">
        <authorList>
            <person name="Falquet L."/>
            <person name="Falquet L."/>
        </authorList>
    </citation>
    <scope>NUCLEOTIDE SEQUENCE [LARGE SCALE GENOMIC DNA]</scope>
</reference>
<evidence type="ECO:0000256" key="2">
    <source>
        <dbReference type="ARBA" id="ARBA00009677"/>
    </source>
</evidence>
<name>A0A1U6J5A1_9CLOT</name>
<evidence type="ECO:0000256" key="1">
    <source>
        <dbReference type="ARBA" id="ARBA00004117"/>
    </source>
</evidence>
<evidence type="ECO:0000256" key="5">
    <source>
        <dbReference type="ARBA" id="ARBA00024934"/>
    </source>
</evidence>
<comment type="subcellular location">
    <subcellularLocation>
        <location evidence="1 6">Bacterial flagellum basal body</location>
    </subcellularLocation>
</comment>
<comment type="function">
    <text evidence="5 6">Structural component of flagellum, the bacterial motility apparatus. Part of the rod structure of flagellar basal body.</text>
</comment>
<keyword evidence="8" id="KW-0966">Cell projection</keyword>
<dbReference type="OrthoDB" id="9792068at2"/>
<evidence type="ECO:0000313" key="9">
    <source>
        <dbReference type="Proteomes" id="UP000190476"/>
    </source>
</evidence>
<dbReference type="NCBIfam" id="TIGR01396">
    <property type="entry name" value="FlgB"/>
    <property type="match status" value="1"/>
</dbReference>
<dbReference type="GO" id="GO:0030694">
    <property type="term" value="C:bacterial-type flagellum basal body, rod"/>
    <property type="evidence" value="ECO:0007669"/>
    <property type="project" value="InterPro"/>
</dbReference>
<dbReference type="InterPro" id="IPR019776">
    <property type="entry name" value="Flagellar_basal_body_rod_CS"/>
</dbReference>
<dbReference type="EMBL" id="LT799839">
    <property type="protein sequence ID" value="SLK15445.1"/>
    <property type="molecule type" value="Genomic_DNA"/>
</dbReference>
<keyword evidence="8" id="KW-0969">Cilium</keyword>
<dbReference type="GO" id="GO:0071973">
    <property type="term" value="P:bacterial-type flagellum-dependent cell motility"/>
    <property type="evidence" value="ECO:0007669"/>
    <property type="project" value="InterPro"/>
</dbReference>
<organism evidence="8 9">
    <name type="scientific">Clostridium chauvoei JF4335</name>
    <dbReference type="NCBI Taxonomy" id="1351755"/>
    <lineage>
        <taxon>Bacteria</taxon>
        <taxon>Bacillati</taxon>
        <taxon>Bacillota</taxon>
        <taxon>Clostridia</taxon>
        <taxon>Eubacteriales</taxon>
        <taxon>Clostridiaceae</taxon>
        <taxon>Clostridium</taxon>
    </lineage>
</organism>
<evidence type="ECO:0000313" key="8">
    <source>
        <dbReference type="EMBL" id="SLK15445.1"/>
    </source>
</evidence>
<accession>A0A1U6J5A1</accession>
<comment type="subunit">
    <text evidence="6">The basal body constitutes a major portion of the flagellar organelle and consists of a number of rings mounted on a central rod.</text>
</comment>
<dbReference type="STRING" id="1351755.CCH01_08710"/>
<evidence type="ECO:0000259" key="7">
    <source>
        <dbReference type="Pfam" id="PF00460"/>
    </source>
</evidence>
<protein>
    <recommendedName>
        <fullName evidence="3 6">Flagellar basal body rod protein FlgB</fullName>
    </recommendedName>
</protein>
<dbReference type="InterPro" id="IPR001444">
    <property type="entry name" value="Flag_bb_rod_N"/>
</dbReference>
<dbReference type="Pfam" id="PF00460">
    <property type="entry name" value="Flg_bb_rod"/>
    <property type="match status" value="1"/>
</dbReference>
<feature type="domain" description="Flagellar basal body rod protein N-terminal" evidence="7">
    <location>
        <begin position="24"/>
        <end position="39"/>
    </location>
</feature>
<evidence type="ECO:0000256" key="6">
    <source>
        <dbReference type="PIRNR" id="PIRNR002889"/>
    </source>
</evidence>